<dbReference type="KEGG" id="mcb:Mycch_4211"/>
<evidence type="ECO:0000256" key="1">
    <source>
        <dbReference type="SAM" id="SignalP"/>
    </source>
</evidence>
<dbReference type="EMBL" id="CP003053">
    <property type="protein sequence ID" value="AFM18928.1"/>
    <property type="molecule type" value="Genomic_DNA"/>
</dbReference>
<organism evidence="3 4">
    <name type="scientific">Mycolicibacterium chubuense (strain NBB4)</name>
    <name type="common">Mycobacterium chubuense</name>
    <dbReference type="NCBI Taxonomy" id="710421"/>
    <lineage>
        <taxon>Bacteria</taxon>
        <taxon>Bacillati</taxon>
        <taxon>Actinomycetota</taxon>
        <taxon>Actinomycetes</taxon>
        <taxon>Mycobacteriales</taxon>
        <taxon>Mycobacteriaceae</taxon>
        <taxon>Mycolicibacterium</taxon>
    </lineage>
</organism>
<name>I4BNS1_MYCCN</name>
<dbReference type="eggNOG" id="ENOG50322Q3">
    <property type="taxonomic scope" value="Bacteria"/>
</dbReference>
<dbReference type="RefSeq" id="WP_014817399.1">
    <property type="nucleotide sequence ID" value="NC_018027.1"/>
</dbReference>
<evidence type="ECO:0000259" key="2">
    <source>
        <dbReference type="Pfam" id="PF18702"/>
    </source>
</evidence>
<protein>
    <recommendedName>
        <fullName evidence="2">DUF5642 domain-containing protein</fullName>
    </recommendedName>
</protein>
<keyword evidence="4" id="KW-1185">Reference proteome</keyword>
<proteinExistence type="predicted"/>
<feature type="chain" id="PRO_5003686978" description="DUF5642 domain-containing protein" evidence="1">
    <location>
        <begin position="24"/>
        <end position="218"/>
    </location>
</feature>
<dbReference type="HOGENOM" id="CLU_1271153_0_0_11"/>
<feature type="domain" description="DUF5642" evidence="2">
    <location>
        <begin position="37"/>
        <end position="217"/>
    </location>
</feature>
<dbReference type="PATRIC" id="fig|710421.3.peg.4206"/>
<accession>I4BNS1</accession>
<gene>
    <name evidence="3" type="ordered locus">Mycch_4211</name>
</gene>
<reference evidence="3 4" key="1">
    <citation type="submission" date="2012-06" db="EMBL/GenBank/DDBJ databases">
        <title>Complete sequence of chromosome of Mycobacterium chubuense NBB4.</title>
        <authorList>
            <consortium name="US DOE Joint Genome Institute"/>
            <person name="Lucas S."/>
            <person name="Han J."/>
            <person name="Lapidus A."/>
            <person name="Cheng J.-F."/>
            <person name="Goodwin L."/>
            <person name="Pitluck S."/>
            <person name="Peters L."/>
            <person name="Mikhailova N."/>
            <person name="Teshima H."/>
            <person name="Detter J.C."/>
            <person name="Han C."/>
            <person name="Tapia R."/>
            <person name="Land M."/>
            <person name="Hauser L."/>
            <person name="Kyrpides N."/>
            <person name="Ivanova N."/>
            <person name="Pagani I."/>
            <person name="Mattes T."/>
            <person name="Holmes A."/>
            <person name="Rutledge P."/>
            <person name="Paulsen I."/>
            <person name="Coleman N."/>
            <person name="Woyke T."/>
        </authorList>
    </citation>
    <scope>NUCLEOTIDE SEQUENCE [LARGE SCALE GENOMIC DNA]</scope>
    <source>
        <strain evidence="3 4">NBB4</strain>
    </source>
</reference>
<feature type="signal peptide" evidence="1">
    <location>
        <begin position="1"/>
        <end position="23"/>
    </location>
</feature>
<keyword evidence="1" id="KW-0732">Signal</keyword>
<dbReference type="STRING" id="710421.Mycch_4211"/>
<dbReference type="AlphaFoldDB" id="I4BNS1"/>
<sequence precursor="true">MRLLAVGAVAVVCAACGTPPAPAPTTATSAPVSLTINPARIDRARSGLPQGYEVAGYTGTPTPMSLWGLRDAAASNPPQCAALAAPGVAAATARGWSASGPGGIVYAVVAETASPPPDATLLGGCGRWTVTAGHTTAAVADRPGPEIVSADTVGMTATTSTVVEGGTQTHSHADTFIAYLGEYLCFVTLVTDPGSPQPALRAGFAADLLTETVSALRG</sequence>
<dbReference type="Proteomes" id="UP000006057">
    <property type="component" value="Chromosome"/>
</dbReference>
<evidence type="ECO:0000313" key="4">
    <source>
        <dbReference type="Proteomes" id="UP000006057"/>
    </source>
</evidence>
<evidence type="ECO:0000313" key="3">
    <source>
        <dbReference type="EMBL" id="AFM18928.1"/>
    </source>
</evidence>
<dbReference type="OrthoDB" id="4641260at2"/>
<dbReference type="InterPro" id="IPR041313">
    <property type="entry name" value="DUF5642"/>
</dbReference>
<dbReference type="Pfam" id="PF18702">
    <property type="entry name" value="DUF5642"/>
    <property type="match status" value="1"/>
</dbReference>